<sequence length="695" mass="78745">MMSYSAGDTDCRPTRHARGEEEDGLALQWNEAGGHETLTKERIACDRCRQRKTKCDRVNPCAHCVKSGAQCSFRFSHKAKEKRQRVLISSVYERRLEHISNKIDELGDIIGQLREERRRDIPPVPMCRSLQSSTLGAWDQPRFQPAGIESTLFGNVFFAAEALQTAVMNEPYSTAIRDMTLALDALWRTVNVQRERNEALERSCPFPNMLPPDKTVKDLPIPSMDKIMACLRVAQESSPSQLYWPAEFGSLGDFTRYVIKACSPGPITDMELIIVHYILEWLFTECSIRDRDEKVKQDHKSQALICRNSLETILSSLPFHIDTNIDSITALYMATIHCLRRGKAFAAWTFISRASLMSQAMEFHSSHATATTEPGERSQRNIHLFWAVYALEKPISLRLGRRSTIRDEDITVPRLAMDRKMASVAHNRLPDWIDFASLYGRLYDELYSPSALAQPASIRDSRTKVLASELELMIAVRDEYYKCPDQWSNHLIHPSMSMFIIHANKAIEYSTLASIYQGSPVAAAFSEPPCVQCIAAARVSLDESGACITILSDTETWPDALESWINEILLLAPFMPFLILVRSVVQTCDASDMARLQRLIDGLYLLTQSPRYSSCNRQLRIFKAMYDVVMKHVQAKAQIQPREVAGQPNYSDIETALNGDAWFDTALLDTHLFPVNTQSLDTAEEVIQYQGQTSH</sequence>
<dbReference type="SMART" id="SM00906">
    <property type="entry name" value="Fungal_trans"/>
    <property type="match status" value="1"/>
</dbReference>
<dbReference type="Pfam" id="PF04082">
    <property type="entry name" value="Fungal_trans"/>
    <property type="match status" value="1"/>
</dbReference>
<evidence type="ECO:0000256" key="6">
    <source>
        <dbReference type="SAM" id="MobiDB-lite"/>
    </source>
</evidence>
<name>A0ABR4JEV1_9EURO</name>
<dbReference type="Gene3D" id="4.10.240.10">
    <property type="entry name" value="Zn(2)-C6 fungal-type DNA-binding domain"/>
    <property type="match status" value="1"/>
</dbReference>
<feature type="compositionally biased region" description="Basic and acidic residues" evidence="6">
    <location>
        <begin position="9"/>
        <end position="19"/>
    </location>
</feature>
<dbReference type="PANTHER" id="PTHR46910">
    <property type="entry name" value="TRANSCRIPTION FACTOR PDR1"/>
    <property type="match status" value="1"/>
</dbReference>
<dbReference type="InterPro" id="IPR001138">
    <property type="entry name" value="Zn2Cys6_DnaBD"/>
</dbReference>
<evidence type="ECO:0000256" key="4">
    <source>
        <dbReference type="ARBA" id="ARBA00023163"/>
    </source>
</evidence>
<dbReference type="Pfam" id="PF00172">
    <property type="entry name" value="Zn_clus"/>
    <property type="match status" value="1"/>
</dbReference>
<keyword evidence="3" id="KW-0238">DNA-binding</keyword>
<protein>
    <recommendedName>
        <fullName evidence="7">Zn(2)-C6 fungal-type domain-containing protein</fullName>
    </recommendedName>
</protein>
<proteinExistence type="predicted"/>
<dbReference type="Proteomes" id="UP001610446">
    <property type="component" value="Unassembled WGS sequence"/>
</dbReference>
<dbReference type="CDD" id="cd00067">
    <property type="entry name" value="GAL4"/>
    <property type="match status" value="1"/>
</dbReference>
<comment type="caution">
    <text evidence="8">The sequence shown here is derived from an EMBL/GenBank/DDBJ whole genome shotgun (WGS) entry which is preliminary data.</text>
</comment>
<keyword evidence="5" id="KW-0539">Nucleus</keyword>
<evidence type="ECO:0000256" key="3">
    <source>
        <dbReference type="ARBA" id="ARBA00023125"/>
    </source>
</evidence>
<dbReference type="InterPro" id="IPR036864">
    <property type="entry name" value="Zn2-C6_fun-type_DNA-bd_sf"/>
</dbReference>
<dbReference type="PROSITE" id="PS00463">
    <property type="entry name" value="ZN2_CY6_FUNGAL_1"/>
    <property type="match status" value="1"/>
</dbReference>
<evidence type="ECO:0000256" key="2">
    <source>
        <dbReference type="ARBA" id="ARBA00023015"/>
    </source>
</evidence>
<dbReference type="PROSITE" id="PS50048">
    <property type="entry name" value="ZN2_CY6_FUNGAL_2"/>
    <property type="match status" value="1"/>
</dbReference>
<dbReference type="InterPro" id="IPR050987">
    <property type="entry name" value="AtrR-like"/>
</dbReference>
<dbReference type="EMBL" id="JBFXLU010000144">
    <property type="protein sequence ID" value="KAL2838554.1"/>
    <property type="molecule type" value="Genomic_DNA"/>
</dbReference>
<organism evidence="8 9">
    <name type="scientific">Aspergillus pseudoustus</name>
    <dbReference type="NCBI Taxonomy" id="1810923"/>
    <lineage>
        <taxon>Eukaryota</taxon>
        <taxon>Fungi</taxon>
        <taxon>Dikarya</taxon>
        <taxon>Ascomycota</taxon>
        <taxon>Pezizomycotina</taxon>
        <taxon>Eurotiomycetes</taxon>
        <taxon>Eurotiomycetidae</taxon>
        <taxon>Eurotiales</taxon>
        <taxon>Aspergillaceae</taxon>
        <taxon>Aspergillus</taxon>
        <taxon>Aspergillus subgen. Nidulantes</taxon>
    </lineage>
</organism>
<keyword evidence="4" id="KW-0804">Transcription</keyword>
<dbReference type="SUPFAM" id="SSF57701">
    <property type="entry name" value="Zn2/Cys6 DNA-binding domain"/>
    <property type="match status" value="1"/>
</dbReference>
<gene>
    <name evidence="8" type="ORF">BJY01DRAFT_34159</name>
</gene>
<accession>A0ABR4JEV1</accession>
<dbReference type="InterPro" id="IPR007219">
    <property type="entry name" value="XnlR_reg_dom"/>
</dbReference>
<evidence type="ECO:0000313" key="8">
    <source>
        <dbReference type="EMBL" id="KAL2838554.1"/>
    </source>
</evidence>
<keyword evidence="1" id="KW-0479">Metal-binding</keyword>
<dbReference type="CDD" id="cd12148">
    <property type="entry name" value="fungal_TF_MHR"/>
    <property type="match status" value="1"/>
</dbReference>
<evidence type="ECO:0000313" key="9">
    <source>
        <dbReference type="Proteomes" id="UP001610446"/>
    </source>
</evidence>
<dbReference type="PANTHER" id="PTHR46910:SF5">
    <property type="entry name" value="ZN(II)2CYS6 TRANSCRIPTION FACTOR (EUROFUNG)"/>
    <property type="match status" value="1"/>
</dbReference>
<evidence type="ECO:0000256" key="1">
    <source>
        <dbReference type="ARBA" id="ARBA00022723"/>
    </source>
</evidence>
<dbReference type="SMART" id="SM00066">
    <property type="entry name" value="GAL4"/>
    <property type="match status" value="1"/>
</dbReference>
<reference evidence="8 9" key="1">
    <citation type="submission" date="2024-07" db="EMBL/GenBank/DDBJ databases">
        <title>Section-level genome sequencing and comparative genomics of Aspergillus sections Usti and Cavernicolus.</title>
        <authorList>
            <consortium name="Lawrence Berkeley National Laboratory"/>
            <person name="Nybo J.L."/>
            <person name="Vesth T.C."/>
            <person name="Theobald S."/>
            <person name="Frisvad J.C."/>
            <person name="Larsen T.O."/>
            <person name="Kjaerboelling I."/>
            <person name="Rothschild-Mancinelli K."/>
            <person name="Lyhne E.K."/>
            <person name="Kogle M.E."/>
            <person name="Barry K."/>
            <person name="Clum A."/>
            <person name="Na H."/>
            <person name="Ledsgaard L."/>
            <person name="Lin J."/>
            <person name="Lipzen A."/>
            <person name="Kuo A."/>
            <person name="Riley R."/>
            <person name="Mondo S."/>
            <person name="Labutti K."/>
            <person name="Haridas S."/>
            <person name="Pangalinan J."/>
            <person name="Salamov A.A."/>
            <person name="Simmons B.A."/>
            <person name="Magnuson J.K."/>
            <person name="Chen J."/>
            <person name="Drula E."/>
            <person name="Henrissat B."/>
            <person name="Wiebenga A."/>
            <person name="Lubbers R.J."/>
            <person name="Gomes A.C."/>
            <person name="Makela M.R."/>
            <person name="Stajich J."/>
            <person name="Grigoriev I.V."/>
            <person name="Mortensen U.H."/>
            <person name="De Vries R.P."/>
            <person name="Baker S.E."/>
            <person name="Andersen M.R."/>
        </authorList>
    </citation>
    <scope>NUCLEOTIDE SEQUENCE [LARGE SCALE GENOMIC DNA]</scope>
    <source>
        <strain evidence="8 9">CBS 123904</strain>
    </source>
</reference>
<feature type="region of interest" description="Disordered" evidence="6">
    <location>
        <begin position="1"/>
        <end position="23"/>
    </location>
</feature>
<evidence type="ECO:0000256" key="5">
    <source>
        <dbReference type="ARBA" id="ARBA00023242"/>
    </source>
</evidence>
<keyword evidence="9" id="KW-1185">Reference proteome</keyword>
<evidence type="ECO:0000259" key="7">
    <source>
        <dbReference type="PROSITE" id="PS50048"/>
    </source>
</evidence>
<keyword evidence="2" id="KW-0805">Transcription regulation</keyword>
<feature type="domain" description="Zn(2)-C6 fungal-type" evidence="7">
    <location>
        <begin position="44"/>
        <end position="73"/>
    </location>
</feature>